<keyword evidence="12" id="KW-0539">Nucleus</keyword>
<keyword evidence="4" id="KW-0813">Transport</keyword>
<dbReference type="InterPro" id="IPR019049">
    <property type="entry name" value="Nucleoporin_prot_Ndc1/Nup"/>
</dbReference>
<keyword evidence="9" id="KW-0811">Translocation</keyword>
<dbReference type="GO" id="GO:0005816">
    <property type="term" value="C:spindle pole body"/>
    <property type="evidence" value="ECO:0007669"/>
    <property type="project" value="TreeGrafter"/>
</dbReference>
<keyword evidence="8 13" id="KW-1133">Transmembrane helix</keyword>
<evidence type="ECO:0000256" key="13">
    <source>
        <dbReference type="SAM" id="Phobius"/>
    </source>
</evidence>
<evidence type="ECO:0000256" key="6">
    <source>
        <dbReference type="ARBA" id="ARBA00022816"/>
    </source>
</evidence>
<dbReference type="Pfam" id="PF09531">
    <property type="entry name" value="Ndc1_Nup"/>
    <property type="match status" value="1"/>
</dbReference>
<proteinExistence type="inferred from homology"/>
<dbReference type="OrthoDB" id="67850at2759"/>
<dbReference type="PANTHER" id="PTHR13269">
    <property type="entry name" value="NUCLEOPORIN NDC1"/>
    <property type="match status" value="1"/>
</dbReference>
<keyword evidence="6" id="KW-0509">mRNA transport</keyword>
<dbReference type="GO" id="GO:0030674">
    <property type="term" value="F:protein-macromolecule adaptor activity"/>
    <property type="evidence" value="ECO:0007669"/>
    <property type="project" value="TreeGrafter"/>
</dbReference>
<sequence>MNKVSSSDTWLTIIFHILSGVAIVRSYFRTLCGDTYNTSLFVHPHGDRYGLRQLNEDSLFINVFAGTLGLYFAVKYIKDNNNVMHIPSVRQPPSMALKLSTATVVFESMKSTAYVFGFTYIAFMIFGGLVYRVAADLATFANFFGMFRSILYAPVVRFSWYDLIMLTRMYLGGCIAMISWNMGDRVLDVYFAVQEVITNDYKNAYECLITGLKDDKDPFVQATAFSELAEIATKRPTGRIGLFNDMGTNSNNTAWIQVSRECMNVLNTLRKNISIEYTGVKPAVASAPVRKEEVAPPNQIKLNDMDVFSKPKTDPIILDDRTGSLFTPSSTHNIGSTRSILTPLQQQEQQQQMVAPKHKMFTLLQNAQKWVAQVPYVQEMSKVTAEQKIRQIFSNYPVLLWSTQSLGSLTAASINEDPFGLVQRDIGKVLDTLLASVIDIERLVRTPPASYKNLPHGYSGDVMLMEPEIVLLALREAIYQIVTSFRGYTDEIQVSKQYAEKWESFVEFRE</sequence>
<keyword evidence="11 13" id="KW-0472">Membrane</keyword>
<keyword evidence="7" id="KW-0653">Protein transport</keyword>
<evidence type="ECO:0000256" key="7">
    <source>
        <dbReference type="ARBA" id="ARBA00022927"/>
    </source>
</evidence>
<dbReference type="AlphaFoldDB" id="A0A8H7RVK9"/>
<feature type="transmembrane region" description="Helical" evidence="13">
    <location>
        <begin position="9"/>
        <end position="28"/>
    </location>
</feature>
<dbReference type="GO" id="GO:0070762">
    <property type="term" value="C:nuclear pore transmembrane ring"/>
    <property type="evidence" value="ECO:0007669"/>
    <property type="project" value="TreeGrafter"/>
</dbReference>
<organism evidence="14 15">
    <name type="scientific">Circinella minor</name>
    <dbReference type="NCBI Taxonomy" id="1195481"/>
    <lineage>
        <taxon>Eukaryota</taxon>
        <taxon>Fungi</taxon>
        <taxon>Fungi incertae sedis</taxon>
        <taxon>Mucoromycota</taxon>
        <taxon>Mucoromycotina</taxon>
        <taxon>Mucoromycetes</taxon>
        <taxon>Mucorales</taxon>
        <taxon>Lichtheimiaceae</taxon>
        <taxon>Circinella</taxon>
    </lineage>
</organism>
<evidence type="ECO:0008006" key="16">
    <source>
        <dbReference type="Google" id="ProtNLM"/>
    </source>
</evidence>
<keyword evidence="10" id="KW-0906">Nuclear pore complex</keyword>
<name>A0A8H7RVK9_9FUNG</name>
<dbReference type="Proteomes" id="UP000646827">
    <property type="component" value="Unassembled WGS sequence"/>
</dbReference>
<evidence type="ECO:0000256" key="10">
    <source>
        <dbReference type="ARBA" id="ARBA00023132"/>
    </source>
</evidence>
<feature type="transmembrane region" description="Helical" evidence="13">
    <location>
        <begin position="113"/>
        <end position="134"/>
    </location>
</feature>
<evidence type="ECO:0000256" key="1">
    <source>
        <dbReference type="ARBA" id="ARBA00004232"/>
    </source>
</evidence>
<evidence type="ECO:0000313" key="15">
    <source>
        <dbReference type="Proteomes" id="UP000646827"/>
    </source>
</evidence>
<reference evidence="14 15" key="1">
    <citation type="submission" date="2020-12" db="EMBL/GenBank/DDBJ databases">
        <title>Metabolic potential, ecology and presence of endohyphal bacteria is reflected in genomic diversity of Mucoromycotina.</title>
        <authorList>
            <person name="Muszewska A."/>
            <person name="Okrasinska A."/>
            <person name="Steczkiewicz K."/>
            <person name="Drgas O."/>
            <person name="Orlowska M."/>
            <person name="Perlinska-Lenart U."/>
            <person name="Aleksandrzak-Piekarczyk T."/>
            <person name="Szatraj K."/>
            <person name="Zielenkiewicz U."/>
            <person name="Pilsyk S."/>
            <person name="Malc E."/>
            <person name="Mieczkowski P."/>
            <person name="Kruszewska J.S."/>
            <person name="Biernat P."/>
            <person name="Pawlowska J."/>
        </authorList>
    </citation>
    <scope>NUCLEOTIDE SEQUENCE [LARGE SCALE GENOMIC DNA]</scope>
    <source>
        <strain evidence="14 15">CBS 142.35</strain>
    </source>
</reference>
<evidence type="ECO:0000256" key="5">
    <source>
        <dbReference type="ARBA" id="ARBA00022692"/>
    </source>
</evidence>
<dbReference type="PANTHER" id="PTHR13269:SF6">
    <property type="entry name" value="NUCLEOPORIN NDC1"/>
    <property type="match status" value="1"/>
</dbReference>
<protein>
    <recommendedName>
        <fullName evidence="16">Nucleoporin protein Ndc1-Nup</fullName>
    </recommendedName>
</protein>
<dbReference type="GO" id="GO:0031965">
    <property type="term" value="C:nuclear membrane"/>
    <property type="evidence" value="ECO:0007669"/>
    <property type="project" value="UniProtKB-SubCell"/>
</dbReference>
<evidence type="ECO:0000256" key="8">
    <source>
        <dbReference type="ARBA" id="ARBA00022989"/>
    </source>
</evidence>
<keyword evidence="15" id="KW-1185">Reference proteome</keyword>
<evidence type="ECO:0000256" key="4">
    <source>
        <dbReference type="ARBA" id="ARBA00022448"/>
    </source>
</evidence>
<feature type="transmembrane region" description="Helical" evidence="13">
    <location>
        <begin position="140"/>
        <end position="160"/>
    </location>
</feature>
<gene>
    <name evidence="14" type="ORF">INT45_010786</name>
</gene>
<comment type="subcellular location">
    <subcellularLocation>
        <location evidence="1">Nucleus membrane</location>
        <topology evidence="1">Multi-pass membrane protein</topology>
    </subcellularLocation>
    <subcellularLocation>
        <location evidence="2">Nucleus</location>
        <location evidence="2">Nuclear pore complex</location>
    </subcellularLocation>
</comment>
<dbReference type="GO" id="GO:0015031">
    <property type="term" value="P:protein transport"/>
    <property type="evidence" value="ECO:0007669"/>
    <property type="project" value="UniProtKB-KW"/>
</dbReference>
<dbReference type="GO" id="GO:0051028">
    <property type="term" value="P:mRNA transport"/>
    <property type="evidence" value="ECO:0007669"/>
    <property type="project" value="UniProtKB-KW"/>
</dbReference>
<evidence type="ECO:0000256" key="9">
    <source>
        <dbReference type="ARBA" id="ARBA00023010"/>
    </source>
</evidence>
<keyword evidence="5 13" id="KW-0812">Transmembrane</keyword>
<evidence type="ECO:0000256" key="3">
    <source>
        <dbReference type="ARBA" id="ARBA00005760"/>
    </source>
</evidence>
<evidence type="ECO:0000256" key="12">
    <source>
        <dbReference type="ARBA" id="ARBA00023242"/>
    </source>
</evidence>
<dbReference type="GO" id="GO:0006999">
    <property type="term" value="P:nuclear pore organization"/>
    <property type="evidence" value="ECO:0007669"/>
    <property type="project" value="TreeGrafter"/>
</dbReference>
<evidence type="ECO:0000313" key="14">
    <source>
        <dbReference type="EMBL" id="KAG2216646.1"/>
    </source>
</evidence>
<comment type="caution">
    <text evidence="14">The sequence shown here is derived from an EMBL/GenBank/DDBJ whole genome shotgun (WGS) entry which is preliminary data.</text>
</comment>
<evidence type="ECO:0000256" key="2">
    <source>
        <dbReference type="ARBA" id="ARBA00004567"/>
    </source>
</evidence>
<comment type="similarity">
    <text evidence="3">Belongs to the NDC1 family.</text>
</comment>
<feature type="transmembrane region" description="Helical" evidence="13">
    <location>
        <begin position="59"/>
        <end position="77"/>
    </location>
</feature>
<dbReference type="EMBL" id="JAEPRB010000377">
    <property type="protein sequence ID" value="KAG2216646.1"/>
    <property type="molecule type" value="Genomic_DNA"/>
</dbReference>
<accession>A0A8H7RVK9</accession>
<evidence type="ECO:0000256" key="11">
    <source>
        <dbReference type="ARBA" id="ARBA00023136"/>
    </source>
</evidence>